<evidence type="ECO:0000313" key="3">
    <source>
        <dbReference type="Proteomes" id="UP001607302"/>
    </source>
</evidence>
<organism evidence="2 3">
    <name type="scientific">Vespula squamosa</name>
    <name type="common">Southern yellow jacket</name>
    <name type="synonym">Wasp</name>
    <dbReference type="NCBI Taxonomy" id="30214"/>
    <lineage>
        <taxon>Eukaryota</taxon>
        <taxon>Metazoa</taxon>
        <taxon>Ecdysozoa</taxon>
        <taxon>Arthropoda</taxon>
        <taxon>Hexapoda</taxon>
        <taxon>Insecta</taxon>
        <taxon>Pterygota</taxon>
        <taxon>Neoptera</taxon>
        <taxon>Endopterygota</taxon>
        <taxon>Hymenoptera</taxon>
        <taxon>Apocrita</taxon>
        <taxon>Aculeata</taxon>
        <taxon>Vespoidea</taxon>
        <taxon>Vespidae</taxon>
        <taxon>Vespinae</taxon>
        <taxon>Vespula</taxon>
    </lineage>
</organism>
<reference evidence="2 3" key="1">
    <citation type="journal article" date="2024" name="Ann. Entomol. Soc. Am.">
        <title>Genomic analyses of the southern and eastern yellowjacket wasps (Hymenoptera: Vespidae) reveal evolutionary signatures of social life.</title>
        <authorList>
            <person name="Catto M.A."/>
            <person name="Caine P.B."/>
            <person name="Orr S.E."/>
            <person name="Hunt B.G."/>
            <person name="Goodisman M.A.D."/>
        </authorList>
    </citation>
    <scope>NUCLEOTIDE SEQUENCE [LARGE SCALE GENOMIC DNA]</scope>
    <source>
        <strain evidence="2">233</strain>
        <tissue evidence="2">Head and thorax</tissue>
    </source>
</reference>
<dbReference type="EMBL" id="JAUDFV010000173">
    <property type="protein sequence ID" value="KAL2711751.1"/>
    <property type="molecule type" value="Genomic_DNA"/>
</dbReference>
<feature type="compositionally biased region" description="Basic and acidic residues" evidence="1">
    <location>
        <begin position="1"/>
        <end position="18"/>
    </location>
</feature>
<protein>
    <submittedName>
        <fullName evidence="2">Uncharacterized protein</fullName>
    </submittedName>
</protein>
<evidence type="ECO:0000256" key="1">
    <source>
        <dbReference type="SAM" id="MobiDB-lite"/>
    </source>
</evidence>
<dbReference type="AlphaFoldDB" id="A0ABD1ZTR8"/>
<feature type="compositionally biased region" description="Gly residues" evidence="1">
    <location>
        <begin position="19"/>
        <end position="32"/>
    </location>
</feature>
<dbReference type="Proteomes" id="UP001607302">
    <property type="component" value="Unassembled WGS sequence"/>
</dbReference>
<keyword evidence="3" id="KW-1185">Reference proteome</keyword>
<proteinExistence type="predicted"/>
<name>A0ABD1ZTR8_VESSQ</name>
<sequence>MRTRVNSRDGDKGVRGEEGGGGDGGGGGGGGVAAATTTGRSMRPSTKTTRVGNPAELSQGHKRASGPRVQARRVYYQAGLPIKRQQL</sequence>
<comment type="caution">
    <text evidence="2">The sequence shown here is derived from an EMBL/GenBank/DDBJ whole genome shotgun (WGS) entry which is preliminary data.</text>
</comment>
<accession>A0ABD1ZTR8</accession>
<feature type="region of interest" description="Disordered" evidence="1">
    <location>
        <begin position="1"/>
        <end position="71"/>
    </location>
</feature>
<evidence type="ECO:0000313" key="2">
    <source>
        <dbReference type="EMBL" id="KAL2711751.1"/>
    </source>
</evidence>
<gene>
    <name evidence="2" type="ORF">V1478_018772</name>
</gene>